<feature type="chain" id="PRO_5027065267" evidence="2">
    <location>
        <begin position="24"/>
        <end position="400"/>
    </location>
</feature>
<gene>
    <name evidence="3" type="primary">traW</name>
    <name evidence="3" type="ORF">GBB84_26085</name>
</gene>
<reference evidence="3 4" key="1">
    <citation type="submission" date="2019-10" db="EMBL/GenBank/DDBJ databases">
        <title>Characterization of a new Citrobacter species.</title>
        <authorList>
            <person name="Goncalves Ribeiro T."/>
            <person name="Izdebski R."/>
            <person name="Urbanowicz P."/>
            <person name="Carmeli Y."/>
            <person name="Gniadkowski M."/>
            <person name="Peixe L."/>
        </authorList>
    </citation>
    <scope>NUCLEOTIDE SEQUENCE [LARGE SCALE GENOMIC DNA]</scope>
    <source>
        <strain evidence="3 4">NMI7905_11</strain>
    </source>
</reference>
<dbReference type="InterPro" id="IPR053782">
    <property type="entry name" value="TraW-like"/>
</dbReference>
<evidence type="ECO:0000256" key="1">
    <source>
        <dbReference type="SAM" id="MobiDB-lite"/>
    </source>
</evidence>
<evidence type="ECO:0000313" key="3">
    <source>
        <dbReference type="EMBL" id="MPQ54352.1"/>
    </source>
</evidence>
<dbReference type="AlphaFoldDB" id="A0A6L5EFT5"/>
<organism evidence="3 4">
    <name type="scientific">Citrobacter telavivensis</name>
    <dbReference type="NCBI Taxonomy" id="2653932"/>
    <lineage>
        <taxon>Bacteria</taxon>
        <taxon>Pseudomonadati</taxon>
        <taxon>Pseudomonadota</taxon>
        <taxon>Gammaproteobacteria</taxon>
        <taxon>Enterobacterales</taxon>
        <taxon>Enterobacteriaceae</taxon>
        <taxon>Citrobacter</taxon>
    </lineage>
</organism>
<dbReference type="RefSeq" id="WP_048242217.1">
    <property type="nucleotide sequence ID" value="NZ_WHIY01000028.1"/>
</dbReference>
<accession>A0A6L5EFT5</accession>
<dbReference type="EMBL" id="WHIY01000028">
    <property type="protein sequence ID" value="MPQ54352.1"/>
    <property type="molecule type" value="Genomic_DNA"/>
</dbReference>
<sequence length="400" mass="42758">MQRCRLSALMLLMAAGLPQLACAYTVNVNSSIPVTTQILPEMATIQGTLAEILRMQQATGTAINQNADKLATIISQDGQATRQQMIFGNETQRLEEARRSFSVPDSICSDSASGVAATTRSAAGSTASRLSSGGGVSSTPVRQRIAAVAESQARDAYDGANVHAAYCTAAEYARYGGTDVCPAVSDLPGGDSQVRSVYDGAGPEGQAPAGTWTQEQIDAAMAYMKNTARPSAGRTPGKGEVKTLTGRTYVGLLNEYNGIIDAASEPQLSLIADSKPSEATRDALQEALQSPSAAQYFDEVASPEAKAKGYMSQREFELFEAGRRYANTAYISDLQQMDGDNLIRELIRTTSQMNWQLNDIKEQLRKGNVINGQLLATTARLAYTPRLQQLESAMNQGTAR</sequence>
<protein>
    <submittedName>
        <fullName evidence="3">Conjugal transfer protein TraW</fullName>
    </submittedName>
</protein>
<evidence type="ECO:0000256" key="2">
    <source>
        <dbReference type="SAM" id="SignalP"/>
    </source>
</evidence>
<feature type="region of interest" description="Disordered" evidence="1">
    <location>
        <begin position="120"/>
        <end position="141"/>
    </location>
</feature>
<comment type="caution">
    <text evidence="3">The sequence shown here is derived from an EMBL/GenBank/DDBJ whole genome shotgun (WGS) entry which is preliminary data.</text>
</comment>
<feature type="compositionally biased region" description="Low complexity" evidence="1">
    <location>
        <begin position="120"/>
        <end position="131"/>
    </location>
</feature>
<dbReference type="NCBIfam" id="NF033888">
    <property type="entry name" value="conj_TraW"/>
    <property type="match status" value="1"/>
</dbReference>
<proteinExistence type="predicted"/>
<name>A0A6L5EFT5_9ENTR</name>
<evidence type="ECO:0000313" key="4">
    <source>
        <dbReference type="Proteomes" id="UP000475079"/>
    </source>
</evidence>
<keyword evidence="2" id="KW-0732">Signal</keyword>
<dbReference type="Proteomes" id="UP000475079">
    <property type="component" value="Unassembled WGS sequence"/>
</dbReference>
<keyword evidence="4" id="KW-1185">Reference proteome</keyword>
<feature type="signal peptide" evidence="2">
    <location>
        <begin position="1"/>
        <end position="23"/>
    </location>
</feature>